<dbReference type="InterPro" id="IPR028082">
    <property type="entry name" value="Peripla_BP_I"/>
</dbReference>
<gene>
    <name evidence="6" type="ORF">FQV27_11760</name>
</gene>
<dbReference type="GO" id="GO:0006865">
    <property type="term" value="P:amino acid transport"/>
    <property type="evidence" value="ECO:0007669"/>
    <property type="project" value="UniProtKB-KW"/>
</dbReference>
<protein>
    <submittedName>
        <fullName evidence="6">ABC transporter substrate-binding protein</fullName>
    </submittedName>
</protein>
<proteinExistence type="inferred from homology"/>
<comment type="caution">
    <text evidence="6">The sequence shown here is derived from an EMBL/GenBank/DDBJ whole genome shotgun (WGS) entry which is preliminary data.</text>
</comment>
<dbReference type="InterPro" id="IPR051010">
    <property type="entry name" value="BCAA_transport"/>
</dbReference>
<dbReference type="Proteomes" id="UP000321562">
    <property type="component" value="Unassembled WGS sequence"/>
</dbReference>
<keyword evidence="3" id="KW-0029">Amino-acid transport</keyword>
<dbReference type="PANTHER" id="PTHR30483:SF6">
    <property type="entry name" value="PERIPLASMIC BINDING PROTEIN OF ABC TRANSPORTER FOR NATURAL AMINO ACIDS"/>
    <property type="match status" value="1"/>
</dbReference>
<comment type="similarity">
    <text evidence="1">Belongs to the leucine-binding protein family.</text>
</comment>
<accession>A0A5C6S4X9</accession>
<dbReference type="RefSeq" id="WP_147098665.1">
    <property type="nucleotide sequence ID" value="NZ_JBHUFH010000012.1"/>
</dbReference>
<dbReference type="Pfam" id="PF13458">
    <property type="entry name" value="Peripla_BP_6"/>
    <property type="match status" value="1"/>
</dbReference>
<dbReference type="EMBL" id="VOPL01000004">
    <property type="protein sequence ID" value="TXB68653.1"/>
    <property type="molecule type" value="Genomic_DNA"/>
</dbReference>
<keyword evidence="3" id="KW-0813">Transport</keyword>
<reference evidence="6 7" key="1">
    <citation type="submission" date="2019-08" db="EMBL/GenBank/DDBJ databases">
        <authorList>
            <person name="Ye J."/>
        </authorList>
    </citation>
    <scope>NUCLEOTIDE SEQUENCE [LARGE SCALE GENOMIC DNA]</scope>
    <source>
        <strain evidence="6 7">TK008</strain>
    </source>
</reference>
<sequence length="393" mass="39488">MKKLLLATAATALLAGAAGAEEVKLGMHLGFTGPLESMAPDIAAGGEAAAKEVSDSGKFMDGSTVVTSRSDTTCTDAAASVAAAERQVADGVKAMVGGQCSGETIAVLEKVGIPNGVMMISPSATSPALSTIEDNGLFFRTAPSDARQGEVMAQLAKDQGIESVAITYTNNDYGKGLADSFQAAFEKLGGQVTTSAAHDDGKADYSAEVAALASAGGDALAVVGYVDQGGSGITRGALDTGAFDKFIFPDGMIGDALVERFGTEIDGSIGINPAAEGDGRAKFEELAAAAGFDPSAPYSAEAYDAAALILLSMQAAKSADPAAAKEKVMEVANAPGEPVLPGELAKGLELLAAGTDIDYVGASSVELVEPGESAGSFRETTITDGKLEVVGFH</sequence>
<dbReference type="CDD" id="cd06346">
    <property type="entry name" value="PBP1_ABC_ligand_binding-like"/>
    <property type="match status" value="1"/>
</dbReference>
<dbReference type="OrthoDB" id="7337537at2"/>
<dbReference type="PANTHER" id="PTHR30483">
    <property type="entry name" value="LEUCINE-SPECIFIC-BINDING PROTEIN"/>
    <property type="match status" value="1"/>
</dbReference>
<feature type="signal peptide" evidence="4">
    <location>
        <begin position="1"/>
        <end position="20"/>
    </location>
</feature>
<evidence type="ECO:0000256" key="2">
    <source>
        <dbReference type="ARBA" id="ARBA00022729"/>
    </source>
</evidence>
<evidence type="ECO:0000256" key="1">
    <source>
        <dbReference type="ARBA" id="ARBA00010062"/>
    </source>
</evidence>
<evidence type="ECO:0000256" key="4">
    <source>
        <dbReference type="SAM" id="SignalP"/>
    </source>
</evidence>
<dbReference type="SUPFAM" id="SSF53822">
    <property type="entry name" value="Periplasmic binding protein-like I"/>
    <property type="match status" value="1"/>
</dbReference>
<name>A0A5C6S4X9_9RHOB</name>
<evidence type="ECO:0000259" key="5">
    <source>
        <dbReference type="Pfam" id="PF13458"/>
    </source>
</evidence>
<keyword evidence="7" id="KW-1185">Reference proteome</keyword>
<dbReference type="Gene3D" id="3.40.50.2300">
    <property type="match status" value="2"/>
</dbReference>
<dbReference type="InterPro" id="IPR028081">
    <property type="entry name" value="Leu-bd"/>
</dbReference>
<evidence type="ECO:0000256" key="3">
    <source>
        <dbReference type="ARBA" id="ARBA00022970"/>
    </source>
</evidence>
<keyword evidence="2 4" id="KW-0732">Signal</keyword>
<dbReference type="AlphaFoldDB" id="A0A5C6S4X9"/>
<organism evidence="6 7">
    <name type="scientific">Paracoccus aurantiacus</name>
    <dbReference type="NCBI Taxonomy" id="2599412"/>
    <lineage>
        <taxon>Bacteria</taxon>
        <taxon>Pseudomonadati</taxon>
        <taxon>Pseudomonadota</taxon>
        <taxon>Alphaproteobacteria</taxon>
        <taxon>Rhodobacterales</taxon>
        <taxon>Paracoccaceae</taxon>
        <taxon>Paracoccus</taxon>
    </lineage>
</organism>
<feature type="domain" description="Leucine-binding protein" evidence="5">
    <location>
        <begin position="22"/>
        <end position="328"/>
    </location>
</feature>
<feature type="chain" id="PRO_5022934102" evidence="4">
    <location>
        <begin position="21"/>
        <end position="393"/>
    </location>
</feature>
<evidence type="ECO:0000313" key="6">
    <source>
        <dbReference type="EMBL" id="TXB68653.1"/>
    </source>
</evidence>
<evidence type="ECO:0000313" key="7">
    <source>
        <dbReference type="Proteomes" id="UP000321562"/>
    </source>
</evidence>